<feature type="transmembrane region" description="Helical" evidence="2">
    <location>
        <begin position="7"/>
        <end position="24"/>
    </location>
</feature>
<comment type="similarity">
    <text evidence="1">Belongs to the short-chain dehydrogenases/reductases (SDR) family.</text>
</comment>
<proteinExistence type="inferred from homology"/>
<evidence type="ECO:0000313" key="3">
    <source>
        <dbReference type="EMBL" id="SCU98593.1"/>
    </source>
</evidence>
<sequence length="322" mass="36320">MNIDQIIEIIVVPILRFPIVLVAFTKFARWFDVLVFVYTVLVNALWWLNRRYKTRGRWQHLDLMGHATCVVTGGSKGLGSAVVNELLTRFANVQVIVVDIAPPKIINSRLTYYPCDLSNESSVNRTLDYIKKNHSKIDVLINNAGIRSKFQNYSDLHKDDVNRVFQVNVFTPMRFIQELSPRDDNNQQFYTVNVASTLGTCAPARASCYGASKAATIAFHEAWTQEIGPYNNFRTLLVMPGQLDTSMFSGFSPPKQFLAPLVDPKALAQRIVECCRTGQRGELCAPMYANFMGLVRVLPYAINQAARKFSGMDSCLPVEKTH</sequence>
<name>A0A1G4K4M7_9SACH</name>
<dbReference type="EMBL" id="LT598461">
    <property type="protein sequence ID" value="SCU98593.1"/>
    <property type="molecule type" value="Genomic_DNA"/>
</dbReference>
<dbReference type="PANTHER" id="PTHR24322">
    <property type="entry name" value="PKSB"/>
    <property type="match status" value="1"/>
</dbReference>
<dbReference type="InterPro" id="IPR036291">
    <property type="entry name" value="NAD(P)-bd_dom_sf"/>
</dbReference>
<keyword evidence="4" id="KW-1185">Reference proteome</keyword>
<gene>
    <name evidence="3" type="ORF">LADA_0H14136G</name>
</gene>
<keyword evidence="2" id="KW-0812">Transmembrane</keyword>
<organism evidence="3 4">
    <name type="scientific">Lachancea dasiensis</name>
    <dbReference type="NCBI Taxonomy" id="1072105"/>
    <lineage>
        <taxon>Eukaryota</taxon>
        <taxon>Fungi</taxon>
        <taxon>Dikarya</taxon>
        <taxon>Ascomycota</taxon>
        <taxon>Saccharomycotina</taxon>
        <taxon>Saccharomycetes</taxon>
        <taxon>Saccharomycetales</taxon>
        <taxon>Saccharomycetaceae</taxon>
        <taxon>Lachancea</taxon>
    </lineage>
</organism>
<reference evidence="3 4" key="1">
    <citation type="submission" date="2016-03" db="EMBL/GenBank/DDBJ databases">
        <authorList>
            <person name="Devillers H."/>
        </authorList>
    </citation>
    <scope>NUCLEOTIDE SEQUENCE [LARGE SCALE GENOMIC DNA]</scope>
    <source>
        <strain evidence="3">CBS 10888</strain>
    </source>
</reference>
<dbReference type="Pfam" id="PF00106">
    <property type="entry name" value="adh_short"/>
    <property type="match status" value="1"/>
</dbReference>
<dbReference type="PRINTS" id="PR00081">
    <property type="entry name" value="GDHRDH"/>
</dbReference>
<dbReference type="InterPro" id="IPR002347">
    <property type="entry name" value="SDR_fam"/>
</dbReference>
<dbReference type="Gene3D" id="3.40.50.720">
    <property type="entry name" value="NAD(P)-binding Rossmann-like Domain"/>
    <property type="match status" value="1"/>
</dbReference>
<dbReference type="AlphaFoldDB" id="A0A1G4K4M7"/>
<dbReference type="OrthoDB" id="5840532at2759"/>
<protein>
    <submittedName>
        <fullName evidence="3">LADA_0H14136g1_1</fullName>
    </submittedName>
</protein>
<feature type="transmembrane region" description="Helical" evidence="2">
    <location>
        <begin position="30"/>
        <end position="48"/>
    </location>
</feature>
<evidence type="ECO:0000256" key="1">
    <source>
        <dbReference type="RuleBase" id="RU000363"/>
    </source>
</evidence>
<evidence type="ECO:0000313" key="4">
    <source>
        <dbReference type="Proteomes" id="UP000190274"/>
    </source>
</evidence>
<dbReference type="SUPFAM" id="SSF51735">
    <property type="entry name" value="NAD(P)-binding Rossmann-fold domains"/>
    <property type="match status" value="1"/>
</dbReference>
<keyword evidence="2" id="KW-1133">Transmembrane helix</keyword>
<keyword evidence="2" id="KW-0472">Membrane</keyword>
<accession>A0A1G4K4M7</accession>
<dbReference type="PRINTS" id="PR00080">
    <property type="entry name" value="SDRFAMILY"/>
</dbReference>
<dbReference type="GO" id="GO:0016616">
    <property type="term" value="F:oxidoreductase activity, acting on the CH-OH group of donors, NAD or NADP as acceptor"/>
    <property type="evidence" value="ECO:0007669"/>
    <property type="project" value="TreeGrafter"/>
</dbReference>
<dbReference type="Proteomes" id="UP000190274">
    <property type="component" value="Chromosome H"/>
</dbReference>
<evidence type="ECO:0000256" key="2">
    <source>
        <dbReference type="SAM" id="Phobius"/>
    </source>
</evidence>
<dbReference type="PANTHER" id="PTHR24322:SF743">
    <property type="entry name" value="AER111WP"/>
    <property type="match status" value="1"/>
</dbReference>
<dbReference type="STRING" id="1266660.A0A1G4K4M7"/>